<dbReference type="Proteomes" id="UP001595791">
    <property type="component" value="Unassembled WGS sequence"/>
</dbReference>
<evidence type="ECO:0000259" key="1">
    <source>
        <dbReference type="PROSITE" id="PS50820"/>
    </source>
</evidence>
<dbReference type="SUPFAM" id="SSF49313">
    <property type="entry name" value="Cadherin-like"/>
    <property type="match status" value="1"/>
</dbReference>
<dbReference type="PROSITE" id="PS50820">
    <property type="entry name" value="LCCL"/>
    <property type="match status" value="3"/>
</dbReference>
<dbReference type="EMBL" id="JBHSBU010000001">
    <property type="protein sequence ID" value="MFC4158181.1"/>
    <property type="molecule type" value="Genomic_DNA"/>
</dbReference>
<dbReference type="Gene3D" id="2.60.40.10">
    <property type="entry name" value="Immunoglobulins"/>
    <property type="match status" value="1"/>
</dbReference>
<dbReference type="Pfam" id="PF03815">
    <property type="entry name" value="LCCL"/>
    <property type="match status" value="3"/>
</dbReference>
<keyword evidence="3" id="KW-1185">Reference proteome</keyword>
<evidence type="ECO:0000313" key="2">
    <source>
        <dbReference type="EMBL" id="MFC4158181.1"/>
    </source>
</evidence>
<gene>
    <name evidence="2" type="ORF">ACFOW7_02295</name>
</gene>
<organism evidence="2 3">
    <name type="scientific">Chitinimonas lacunae</name>
    <dbReference type="NCBI Taxonomy" id="1963018"/>
    <lineage>
        <taxon>Bacteria</taxon>
        <taxon>Pseudomonadati</taxon>
        <taxon>Pseudomonadota</taxon>
        <taxon>Betaproteobacteria</taxon>
        <taxon>Neisseriales</taxon>
        <taxon>Chitinibacteraceae</taxon>
        <taxon>Chitinimonas</taxon>
    </lineage>
</organism>
<protein>
    <submittedName>
        <fullName evidence="2">LCCL domain-containing protein</fullName>
    </submittedName>
</protein>
<dbReference type="InterPro" id="IPR004043">
    <property type="entry name" value="LCCL"/>
</dbReference>
<dbReference type="PANTHER" id="PTHR31331">
    <property type="entry name" value="LCCL DOMAIN PROTEIN (AFU_ORTHOLOGUE AFUA_5G08630)"/>
    <property type="match status" value="1"/>
</dbReference>
<evidence type="ECO:0000313" key="3">
    <source>
        <dbReference type="Proteomes" id="UP001595791"/>
    </source>
</evidence>
<feature type="domain" description="LCCL" evidence="1">
    <location>
        <begin position="163"/>
        <end position="224"/>
    </location>
</feature>
<feature type="domain" description="LCCL" evidence="1">
    <location>
        <begin position="60"/>
        <end position="122"/>
    </location>
</feature>
<accession>A0ABV8MLJ9</accession>
<comment type="caution">
    <text evidence="2">The sequence shown here is derived from an EMBL/GenBank/DDBJ whole genome shotgun (WGS) entry which is preliminary data.</text>
</comment>
<dbReference type="SMART" id="SM00603">
    <property type="entry name" value="LCCL"/>
    <property type="match status" value="2"/>
</dbReference>
<dbReference type="SUPFAM" id="SSF69848">
    <property type="entry name" value="LCCL domain"/>
    <property type="match status" value="3"/>
</dbReference>
<dbReference type="Gene3D" id="2.170.130.20">
    <property type="entry name" value="LCCL-like domain"/>
    <property type="match status" value="3"/>
</dbReference>
<dbReference type="InterPro" id="IPR015919">
    <property type="entry name" value="Cadherin-like_sf"/>
</dbReference>
<reference evidence="3" key="1">
    <citation type="journal article" date="2019" name="Int. J. Syst. Evol. Microbiol.">
        <title>The Global Catalogue of Microorganisms (GCM) 10K type strain sequencing project: providing services to taxonomists for standard genome sequencing and annotation.</title>
        <authorList>
            <consortium name="The Broad Institute Genomics Platform"/>
            <consortium name="The Broad Institute Genome Sequencing Center for Infectious Disease"/>
            <person name="Wu L."/>
            <person name="Ma J."/>
        </authorList>
    </citation>
    <scope>NUCLEOTIDE SEQUENCE [LARGE SCALE GENOMIC DNA]</scope>
    <source>
        <strain evidence="3">LMG 29894</strain>
    </source>
</reference>
<dbReference type="RefSeq" id="WP_378160583.1">
    <property type="nucleotide sequence ID" value="NZ_JBHSBU010000001.1"/>
</dbReference>
<sequence length="512" mass="53407">MAVSFSLLRNFLTGSALVLIAGAVEARSYSAIPEGILSWPSLRASNSVYYVKVTGRTDGSVWGSNPYTDDSNLAAAAVHAGLVKAGESAIVKVMSTAGLSAYTGSSANGVTSQSYSGFPGSLTLQADDGGDNPILPTPSNMVAYRSMVGGVYRFKLDGTYSGSLWGTNIYTDDSSLSSAAIHSGAMTASGGVVRVVMGPAHQVFIGSTQNGVHSINFGEYGGTYSVYPETGTLTPKPLPGTSAYPLTGVNSTSGYEGKNGLVLYVSLTGTTSGSVWGSGVYTSDSSMAAAAVHSGLLSPGVTDTIKVEVMPGQTKYFGSQSNGVLSKDYGSWSSSYKLSPANGLEGGNNPMITSGRATAQVGQSFSYQIYATNSPSRYAAGGLPEGLSLNAQTGAISGTPKVTGNFLVHLEATNAVATRQGTLQLEITGGTVTLPDADRVFNWAEYKYPQLFPSHAQSVSFPPFYFRYYPANGTYLAQHNSNLMYFGLLSGYSILDLGPMSEWLTRAARDGY</sequence>
<dbReference type="InterPro" id="IPR036609">
    <property type="entry name" value="LCCL_sf"/>
</dbReference>
<proteinExistence type="predicted"/>
<dbReference type="InterPro" id="IPR051957">
    <property type="entry name" value="CRISP-LCCL_domain"/>
</dbReference>
<dbReference type="Pfam" id="PF05345">
    <property type="entry name" value="He_PIG"/>
    <property type="match status" value="1"/>
</dbReference>
<feature type="domain" description="LCCL" evidence="1">
    <location>
        <begin position="274"/>
        <end position="336"/>
    </location>
</feature>
<dbReference type="PANTHER" id="PTHR31331:SF1">
    <property type="entry name" value="CYSTEINE RICH SECRETORY PROTEIN LCCL DOMAIN CONTAINING 2"/>
    <property type="match status" value="1"/>
</dbReference>
<dbReference type="InterPro" id="IPR013783">
    <property type="entry name" value="Ig-like_fold"/>
</dbReference>
<name>A0ABV8MLJ9_9NEIS</name>